<evidence type="ECO:0000313" key="14">
    <source>
        <dbReference type="EMBL" id="KAF1380946.1"/>
    </source>
</evidence>
<keyword evidence="5 11" id="KW-0472">Membrane</keyword>
<evidence type="ECO:0000259" key="13">
    <source>
        <dbReference type="PROSITE" id="PS50835"/>
    </source>
</evidence>
<dbReference type="GO" id="GO:0042110">
    <property type="term" value="P:T cell activation"/>
    <property type="evidence" value="ECO:0007669"/>
    <property type="project" value="UniProtKB-ARBA"/>
</dbReference>
<comment type="caution">
    <text evidence="14">The sequence shown here is derived from an EMBL/GenBank/DDBJ whole genome shotgun (WGS) entry which is preliminary data.</text>
</comment>
<feature type="domain" description="Ig-like" evidence="13">
    <location>
        <begin position="149"/>
        <end position="237"/>
    </location>
</feature>
<keyword evidence="6" id="KW-1015">Disulfide bond</keyword>
<keyword evidence="8" id="KW-0393">Immunoglobulin domain</keyword>
<dbReference type="SMART" id="SM00409">
    <property type="entry name" value="IG"/>
    <property type="match status" value="1"/>
</dbReference>
<keyword evidence="15" id="KW-1185">Reference proteome</keyword>
<dbReference type="SMART" id="SM00406">
    <property type="entry name" value="IGv"/>
    <property type="match status" value="1"/>
</dbReference>
<dbReference type="Gene3D" id="2.60.40.10">
    <property type="entry name" value="Immunoglobulins"/>
    <property type="match status" value="2"/>
</dbReference>
<feature type="transmembrane region" description="Helical" evidence="11">
    <location>
        <begin position="253"/>
        <end position="272"/>
    </location>
</feature>
<dbReference type="InterPro" id="IPR003599">
    <property type="entry name" value="Ig_sub"/>
</dbReference>
<comment type="subcellular location">
    <subcellularLocation>
        <location evidence="1">Membrane</location>
    </subcellularLocation>
</comment>
<dbReference type="GO" id="GO:0050852">
    <property type="term" value="P:T cell receptor signaling pathway"/>
    <property type="evidence" value="ECO:0007669"/>
    <property type="project" value="TreeGrafter"/>
</dbReference>
<dbReference type="GO" id="GO:0001817">
    <property type="term" value="P:regulation of cytokine production"/>
    <property type="evidence" value="ECO:0007669"/>
    <property type="project" value="TreeGrafter"/>
</dbReference>
<dbReference type="GO" id="GO:0009897">
    <property type="term" value="C:external side of plasma membrane"/>
    <property type="evidence" value="ECO:0007669"/>
    <property type="project" value="TreeGrafter"/>
</dbReference>
<gene>
    <name evidence="14" type="ORF">PFLUV_G00169340</name>
</gene>
<dbReference type="PANTHER" id="PTHR24100">
    <property type="entry name" value="BUTYROPHILIN"/>
    <property type="match status" value="1"/>
</dbReference>
<dbReference type="GO" id="GO:0050863">
    <property type="term" value="P:regulation of T cell activation"/>
    <property type="evidence" value="ECO:0007669"/>
    <property type="project" value="UniProtKB-ARBA"/>
</dbReference>
<dbReference type="SUPFAM" id="SSF48726">
    <property type="entry name" value="Immunoglobulin"/>
    <property type="match status" value="2"/>
</dbReference>
<keyword evidence="3 12" id="KW-0732">Signal</keyword>
<dbReference type="FunFam" id="2.60.40.10:FF:000088">
    <property type="entry name" value="Butyrophilin subfamily 1 member A1"/>
    <property type="match status" value="1"/>
</dbReference>
<evidence type="ECO:0000256" key="12">
    <source>
        <dbReference type="SAM" id="SignalP"/>
    </source>
</evidence>
<keyword evidence="7" id="KW-0325">Glycoprotein</keyword>
<comment type="similarity">
    <text evidence="9">Belongs to the SKINT family.</text>
</comment>
<protein>
    <recommendedName>
        <fullName evidence="13">Ig-like domain-containing protein</fullName>
    </recommendedName>
</protein>
<dbReference type="InterPro" id="IPR050504">
    <property type="entry name" value="IgSF_BTN/MOG"/>
</dbReference>
<evidence type="ECO:0000256" key="7">
    <source>
        <dbReference type="ARBA" id="ARBA00023180"/>
    </source>
</evidence>
<dbReference type="InterPro" id="IPR053896">
    <property type="entry name" value="BTN3A2-like_Ig-C"/>
</dbReference>
<dbReference type="GO" id="GO:0005102">
    <property type="term" value="F:signaling receptor binding"/>
    <property type="evidence" value="ECO:0007669"/>
    <property type="project" value="TreeGrafter"/>
</dbReference>
<evidence type="ECO:0000256" key="1">
    <source>
        <dbReference type="ARBA" id="ARBA00004370"/>
    </source>
</evidence>
<evidence type="ECO:0000313" key="15">
    <source>
        <dbReference type="Proteomes" id="UP000465112"/>
    </source>
</evidence>
<evidence type="ECO:0000256" key="6">
    <source>
        <dbReference type="ARBA" id="ARBA00023157"/>
    </source>
</evidence>
<evidence type="ECO:0000256" key="9">
    <source>
        <dbReference type="ARBA" id="ARBA00038221"/>
    </source>
</evidence>
<accession>A0A6A5EET3</accession>
<evidence type="ECO:0000256" key="10">
    <source>
        <dbReference type="SAM" id="MobiDB-lite"/>
    </source>
</evidence>
<dbReference type="InterPro" id="IPR013106">
    <property type="entry name" value="Ig_V-set"/>
</dbReference>
<feature type="chain" id="PRO_5025446111" description="Ig-like domain-containing protein" evidence="12">
    <location>
        <begin position="33"/>
        <end position="430"/>
    </location>
</feature>
<dbReference type="InterPro" id="IPR007110">
    <property type="entry name" value="Ig-like_dom"/>
</dbReference>
<evidence type="ECO:0000256" key="11">
    <source>
        <dbReference type="SAM" id="Phobius"/>
    </source>
</evidence>
<dbReference type="PROSITE" id="PS50835">
    <property type="entry name" value="IG_LIKE"/>
    <property type="match status" value="2"/>
</dbReference>
<sequence length="430" mass="49352">MVHIKDGLLRPVSVFRHIVVLLLLNHLCGGQSQEIGPPQLVVAMLGDDIILPCQLEPPKNAVSMTMEWGRHDLEPRFVLVWHDGQELLTDQNKAYKGRASVSINNLTLGDFSLRLSSVKISDNGKYRCYFPKLNKEYFVELIVGASSSPAISLAGLHEATSGVMLDCRSEGWYPEPEVLWLDGEGNLLSAGPPETVRGPDDLYTVSSRVTVEKRHSNSFTCRVQQKDINQTRETHIYVPEDFFVSPSSCSASVAMSVLFGLMFVLTVVLFVWKWRQNKIEIKMQLKNKNKEAEQQALMKEKVSREQLMEENKKIKEELQKKEKDMTQVIDTLTELGQELQKQKEQLNDQKKKAEKQAKENEEKVNSVDKEVSEKEGDKTANKAQGYLKLKEIITENKWYLEERKKELQQLEMNTDRLIKRTFDLRELQRT</sequence>
<evidence type="ECO:0000256" key="2">
    <source>
        <dbReference type="ARBA" id="ARBA00022692"/>
    </source>
</evidence>
<keyword evidence="2 11" id="KW-0812">Transmembrane</keyword>
<dbReference type="Pfam" id="PF07686">
    <property type="entry name" value="V-set"/>
    <property type="match status" value="1"/>
</dbReference>
<dbReference type="Pfam" id="PF22705">
    <property type="entry name" value="C2-set_3"/>
    <property type="match status" value="1"/>
</dbReference>
<feature type="region of interest" description="Disordered" evidence="10">
    <location>
        <begin position="344"/>
        <end position="384"/>
    </location>
</feature>
<dbReference type="InterPro" id="IPR013783">
    <property type="entry name" value="Ig-like_fold"/>
</dbReference>
<dbReference type="OrthoDB" id="10055806at2759"/>
<evidence type="ECO:0000256" key="4">
    <source>
        <dbReference type="ARBA" id="ARBA00022989"/>
    </source>
</evidence>
<feature type="signal peptide" evidence="12">
    <location>
        <begin position="1"/>
        <end position="32"/>
    </location>
</feature>
<feature type="compositionally biased region" description="Basic and acidic residues" evidence="10">
    <location>
        <begin position="344"/>
        <end position="380"/>
    </location>
</feature>
<name>A0A6A5EET3_PERFL</name>
<evidence type="ECO:0000256" key="8">
    <source>
        <dbReference type="ARBA" id="ARBA00023319"/>
    </source>
</evidence>
<dbReference type="Proteomes" id="UP000465112">
    <property type="component" value="Chromosome 14"/>
</dbReference>
<dbReference type="PANTHER" id="PTHR24100:SF151">
    <property type="entry name" value="ICOS LIGAND"/>
    <property type="match status" value="1"/>
</dbReference>
<dbReference type="GO" id="GO:1903037">
    <property type="term" value="P:regulation of leukocyte cell-cell adhesion"/>
    <property type="evidence" value="ECO:0007669"/>
    <property type="project" value="UniProtKB-ARBA"/>
</dbReference>
<evidence type="ECO:0000256" key="3">
    <source>
        <dbReference type="ARBA" id="ARBA00022729"/>
    </source>
</evidence>
<evidence type="ECO:0000256" key="5">
    <source>
        <dbReference type="ARBA" id="ARBA00023136"/>
    </source>
</evidence>
<dbReference type="FunFam" id="2.60.40.10:FF:000142">
    <property type="entry name" value="V-set domain-containing T-cell activation inhibitor 1"/>
    <property type="match status" value="1"/>
</dbReference>
<organism evidence="14 15">
    <name type="scientific">Perca fluviatilis</name>
    <name type="common">European perch</name>
    <dbReference type="NCBI Taxonomy" id="8168"/>
    <lineage>
        <taxon>Eukaryota</taxon>
        <taxon>Metazoa</taxon>
        <taxon>Chordata</taxon>
        <taxon>Craniata</taxon>
        <taxon>Vertebrata</taxon>
        <taxon>Euteleostomi</taxon>
        <taxon>Actinopterygii</taxon>
        <taxon>Neopterygii</taxon>
        <taxon>Teleostei</taxon>
        <taxon>Neoteleostei</taxon>
        <taxon>Acanthomorphata</taxon>
        <taxon>Eupercaria</taxon>
        <taxon>Perciformes</taxon>
        <taxon>Percoidei</taxon>
        <taxon>Percidae</taxon>
        <taxon>Percinae</taxon>
        <taxon>Perca</taxon>
    </lineage>
</organism>
<feature type="domain" description="Ig-like" evidence="13">
    <location>
        <begin position="46"/>
        <end position="128"/>
    </location>
</feature>
<reference evidence="14 15" key="1">
    <citation type="submission" date="2019-06" db="EMBL/GenBank/DDBJ databases">
        <title>A chromosome-scale genome assembly of the European perch, Perca fluviatilis.</title>
        <authorList>
            <person name="Roques C."/>
            <person name="Zahm M."/>
            <person name="Cabau C."/>
            <person name="Klopp C."/>
            <person name="Bouchez O."/>
            <person name="Donnadieu C."/>
            <person name="Kuhl H."/>
            <person name="Gislard M."/>
            <person name="Guendouz S."/>
            <person name="Journot L."/>
            <person name="Haffray P."/>
            <person name="Bestin A."/>
            <person name="Morvezen R."/>
            <person name="Feron R."/>
            <person name="Wen M."/>
            <person name="Jouanno E."/>
            <person name="Herpin A."/>
            <person name="Schartl M."/>
            <person name="Postlethwait J."/>
            <person name="Schaerlinger B."/>
            <person name="Chardard D."/>
            <person name="Lecocq T."/>
            <person name="Poncet C."/>
            <person name="Jaffrelo L."/>
            <person name="Lampietro C."/>
            <person name="Guiguen Y."/>
        </authorList>
    </citation>
    <scope>NUCLEOTIDE SEQUENCE [LARGE SCALE GENOMIC DNA]</scope>
    <source>
        <tissue evidence="14">Blood</tissue>
    </source>
</reference>
<dbReference type="InterPro" id="IPR036179">
    <property type="entry name" value="Ig-like_dom_sf"/>
</dbReference>
<dbReference type="AlphaFoldDB" id="A0A6A5EET3"/>
<proteinExistence type="inferred from homology"/>
<dbReference type="EMBL" id="VHII01000014">
    <property type="protein sequence ID" value="KAF1380946.1"/>
    <property type="molecule type" value="Genomic_DNA"/>
</dbReference>
<keyword evidence="4 11" id="KW-1133">Transmembrane helix</keyword>